<accession>A0A8J6HR64</accession>
<keyword evidence="2" id="KW-1185">Reference proteome</keyword>
<evidence type="ECO:0000313" key="1">
    <source>
        <dbReference type="EMBL" id="KAH0819152.1"/>
    </source>
</evidence>
<reference evidence="1" key="2">
    <citation type="submission" date="2021-08" db="EMBL/GenBank/DDBJ databases">
        <authorList>
            <person name="Eriksson T."/>
        </authorList>
    </citation>
    <scope>NUCLEOTIDE SEQUENCE</scope>
    <source>
        <strain evidence="1">Stoneville</strain>
        <tissue evidence="1">Whole head</tissue>
    </source>
</reference>
<reference evidence="1" key="1">
    <citation type="journal article" date="2020" name="J Insects Food Feed">
        <title>The yellow mealworm (Tenebrio molitor) genome: a resource for the emerging insects as food and feed industry.</title>
        <authorList>
            <person name="Eriksson T."/>
            <person name="Andere A."/>
            <person name="Kelstrup H."/>
            <person name="Emery V."/>
            <person name="Picard C."/>
        </authorList>
    </citation>
    <scope>NUCLEOTIDE SEQUENCE</scope>
    <source>
        <strain evidence="1">Stoneville</strain>
        <tissue evidence="1">Whole head</tissue>
    </source>
</reference>
<dbReference type="Proteomes" id="UP000719412">
    <property type="component" value="Unassembled WGS sequence"/>
</dbReference>
<protein>
    <submittedName>
        <fullName evidence="1">Uncharacterized protein</fullName>
    </submittedName>
</protein>
<dbReference type="AlphaFoldDB" id="A0A8J6HR64"/>
<comment type="caution">
    <text evidence="1">The sequence shown here is derived from an EMBL/GenBank/DDBJ whole genome shotgun (WGS) entry which is preliminary data.</text>
</comment>
<evidence type="ECO:0000313" key="2">
    <source>
        <dbReference type="Proteomes" id="UP000719412"/>
    </source>
</evidence>
<sequence>MIGVVLLDRTLSSLGSHQEQKGYGDDLSVARSVCVCVSDVAPKSAGCPSTPSSRFLPGRWLSGLERPSHVKELHHIGTPRAASFSNLHCLTFDGSYGNAEL</sequence>
<proteinExistence type="predicted"/>
<name>A0A8J6HR64_TENMO</name>
<organism evidence="1 2">
    <name type="scientific">Tenebrio molitor</name>
    <name type="common">Yellow mealworm beetle</name>
    <dbReference type="NCBI Taxonomy" id="7067"/>
    <lineage>
        <taxon>Eukaryota</taxon>
        <taxon>Metazoa</taxon>
        <taxon>Ecdysozoa</taxon>
        <taxon>Arthropoda</taxon>
        <taxon>Hexapoda</taxon>
        <taxon>Insecta</taxon>
        <taxon>Pterygota</taxon>
        <taxon>Neoptera</taxon>
        <taxon>Endopterygota</taxon>
        <taxon>Coleoptera</taxon>
        <taxon>Polyphaga</taxon>
        <taxon>Cucujiformia</taxon>
        <taxon>Tenebrionidae</taxon>
        <taxon>Tenebrio</taxon>
    </lineage>
</organism>
<gene>
    <name evidence="1" type="ORF">GEV33_003637</name>
</gene>
<dbReference type="EMBL" id="JABDTM020015398">
    <property type="protein sequence ID" value="KAH0819152.1"/>
    <property type="molecule type" value="Genomic_DNA"/>
</dbReference>